<name>A0AAN7Z949_9PEZI</name>
<dbReference type="AlphaFoldDB" id="A0AAN7Z949"/>
<dbReference type="Gene3D" id="3.40.50.1220">
    <property type="entry name" value="TPP-binding domain"/>
    <property type="match status" value="1"/>
</dbReference>
<comment type="caution">
    <text evidence="1">The sequence shown here is derived from an EMBL/GenBank/DDBJ whole genome shotgun (WGS) entry which is preliminary data.</text>
</comment>
<protein>
    <recommendedName>
        <fullName evidence="3">Deacetylase sirtuin-type domain-containing protein</fullName>
    </recommendedName>
</protein>
<accession>A0AAN7Z949</accession>
<organism evidence="1 2">
    <name type="scientific">Xylaria bambusicola</name>
    <dbReference type="NCBI Taxonomy" id="326684"/>
    <lineage>
        <taxon>Eukaryota</taxon>
        <taxon>Fungi</taxon>
        <taxon>Dikarya</taxon>
        <taxon>Ascomycota</taxon>
        <taxon>Pezizomycotina</taxon>
        <taxon>Sordariomycetes</taxon>
        <taxon>Xylariomycetidae</taxon>
        <taxon>Xylariales</taxon>
        <taxon>Xylariaceae</taxon>
        <taxon>Xylaria</taxon>
    </lineage>
</organism>
<dbReference type="EMBL" id="JAWHQM010000037">
    <property type="protein sequence ID" value="KAK5633997.1"/>
    <property type="molecule type" value="Genomic_DNA"/>
</dbReference>
<dbReference type="Proteomes" id="UP001305414">
    <property type="component" value="Unassembled WGS sequence"/>
</dbReference>
<keyword evidence="2" id="KW-1185">Reference proteome</keyword>
<evidence type="ECO:0000313" key="2">
    <source>
        <dbReference type="Proteomes" id="UP001305414"/>
    </source>
</evidence>
<reference evidence="1 2" key="1">
    <citation type="submission" date="2023-10" db="EMBL/GenBank/DDBJ databases">
        <title>Draft genome sequence of Xylaria bambusicola isolate GMP-LS, the root and basal stem rot pathogen of sugarcane in Indonesia.</title>
        <authorList>
            <person name="Selvaraj P."/>
            <person name="Muralishankar V."/>
            <person name="Muruganantham S."/>
            <person name="Sp S."/>
            <person name="Haryani S."/>
            <person name="Lau K.J.X."/>
            <person name="Naqvi N.I."/>
        </authorList>
    </citation>
    <scope>NUCLEOTIDE SEQUENCE [LARGE SCALE GENOMIC DNA]</scope>
    <source>
        <strain evidence="1">GMP-LS</strain>
    </source>
</reference>
<sequence length="75" mass="7981">MGQETSSLVSDDTRPDTLSDRSIAAVADLIKRGRAKRIVVMTGAGISTAAGSEFLSSVVQCLKYAQLLVMQSQLH</sequence>
<gene>
    <name evidence="1" type="ORF">RRF57_009711</name>
</gene>
<evidence type="ECO:0008006" key="3">
    <source>
        <dbReference type="Google" id="ProtNLM"/>
    </source>
</evidence>
<dbReference type="InterPro" id="IPR029035">
    <property type="entry name" value="DHS-like_NAD/FAD-binding_dom"/>
</dbReference>
<evidence type="ECO:0000313" key="1">
    <source>
        <dbReference type="EMBL" id="KAK5633997.1"/>
    </source>
</evidence>
<dbReference type="SUPFAM" id="SSF52467">
    <property type="entry name" value="DHS-like NAD/FAD-binding domain"/>
    <property type="match status" value="1"/>
</dbReference>
<proteinExistence type="predicted"/>